<dbReference type="Proteomes" id="UP000254084">
    <property type="component" value="Unassembled WGS sequence"/>
</dbReference>
<evidence type="ECO:0000313" key="5">
    <source>
        <dbReference type="EMBL" id="SUD53511.1"/>
    </source>
</evidence>
<dbReference type="EMBL" id="UGUW01000004">
    <property type="protein sequence ID" value="SUD60112.1"/>
    <property type="molecule type" value="Genomic_DNA"/>
</dbReference>
<evidence type="ECO:0000313" key="4">
    <source>
        <dbReference type="EMBL" id="RRW25163.1"/>
    </source>
</evidence>
<dbReference type="Proteomes" id="UP001161697">
    <property type="component" value="Unassembled WGS sequence"/>
</dbReference>
<evidence type="ECO:0000313" key="3">
    <source>
        <dbReference type="EMBL" id="MDH1341488.1"/>
    </source>
</evidence>
<dbReference type="Proteomes" id="UP000255303">
    <property type="component" value="Unassembled WGS sequence"/>
</dbReference>
<sequence length="215" mass="22623">MTHTKTSEDVYQSLKAALADALQSQQVADSEVAQVAKQLQAVAPRLTALSENGAAAIDKAAQSEGQIAREIAEALANGSPDKAIQALEVRLVDARRALTTARQAVADDAGLMDALRNKAEMLTAEMEQAENRAAKALARVQGAKAALAMAAWNDAALDLLARYGAPLVQLLSDGGYHETNDLNIPFFSSGGSRVRLGRHDLVELAGRANAQPQGL</sequence>
<evidence type="ECO:0000313" key="2">
    <source>
        <dbReference type="EMBL" id="MDH0565817.1"/>
    </source>
</evidence>
<dbReference type="Proteomes" id="UP000272833">
    <property type="component" value="Unassembled WGS sequence"/>
</dbReference>
<feature type="coiled-coil region" evidence="1">
    <location>
        <begin position="84"/>
        <end position="146"/>
    </location>
</feature>
<dbReference type="EMBL" id="RHRS01000127">
    <property type="protein sequence ID" value="RRW25163.1"/>
    <property type="molecule type" value="Genomic_DNA"/>
</dbReference>
<dbReference type="EMBL" id="UGUV01000002">
    <property type="protein sequence ID" value="SUD53511.1"/>
    <property type="molecule type" value="Genomic_DNA"/>
</dbReference>
<organism evidence="5 8">
    <name type="scientific">Ectopseudomonas oleovorans</name>
    <name type="common">Pseudomonas oleovorans</name>
    <dbReference type="NCBI Taxonomy" id="301"/>
    <lineage>
        <taxon>Bacteria</taxon>
        <taxon>Pseudomonadati</taxon>
        <taxon>Pseudomonadota</taxon>
        <taxon>Gammaproteobacteria</taxon>
        <taxon>Pseudomonadales</taxon>
        <taxon>Pseudomonadaceae</taxon>
        <taxon>Ectopseudomonas</taxon>
    </lineage>
</organism>
<reference evidence="4 9" key="2">
    <citation type="submission" date="2018-10" db="EMBL/GenBank/DDBJ databases">
        <title>Transmission dynamics of multidrug resistant bacteria on intensive care unit surfaces.</title>
        <authorList>
            <person name="D'Souza A.W."/>
            <person name="Potter R.F."/>
            <person name="Wallace M."/>
            <person name="Shupe A."/>
            <person name="Patel S."/>
            <person name="Sun S."/>
            <person name="Gul D."/>
            <person name="Kwon J.H."/>
            <person name="Andleeb S."/>
            <person name="Burnham C.-A.D."/>
            <person name="Dantas G."/>
        </authorList>
    </citation>
    <scope>NUCLEOTIDE SEQUENCE [LARGE SCALE GENOMIC DNA]</scope>
    <source>
        <strain evidence="4 9">PO_271</strain>
    </source>
</reference>
<evidence type="ECO:0000313" key="7">
    <source>
        <dbReference type="Proteomes" id="UP000254084"/>
    </source>
</evidence>
<accession>A0A061CTI9</accession>
<reference evidence="2" key="3">
    <citation type="submission" date="2022-09" db="EMBL/GenBank/DDBJ databases">
        <title>Intensive care unit water sources are persistently colonized with multi-drug resistant bacteria and are the site of extensive horizontal gene transfer of antibiotic resistance genes.</title>
        <authorList>
            <person name="Diorio-Toth L."/>
        </authorList>
    </citation>
    <scope>NUCLEOTIDE SEQUENCE</scope>
    <source>
        <strain evidence="3">GD03704</strain>
        <strain evidence="2">GD04000</strain>
    </source>
</reference>
<dbReference type="GeneID" id="300418772"/>
<reference evidence="7 8" key="1">
    <citation type="submission" date="2018-06" db="EMBL/GenBank/DDBJ databases">
        <authorList>
            <consortium name="Pathogen Informatics"/>
            <person name="Doyle S."/>
        </authorList>
    </citation>
    <scope>NUCLEOTIDE SEQUENCE [LARGE SCALE GENOMIC DNA]</scope>
    <source>
        <strain evidence="5 8">NCTC10692</strain>
        <strain evidence="6 7">NCTC10860</strain>
    </source>
</reference>
<dbReference type="AlphaFoldDB" id="A0A061CTI9"/>
<evidence type="ECO:0000313" key="8">
    <source>
        <dbReference type="Proteomes" id="UP000255303"/>
    </source>
</evidence>
<evidence type="ECO:0000256" key="1">
    <source>
        <dbReference type="SAM" id="Coils"/>
    </source>
</evidence>
<evidence type="ECO:0000313" key="9">
    <source>
        <dbReference type="Proteomes" id="UP000272833"/>
    </source>
</evidence>
<protein>
    <submittedName>
        <fullName evidence="5">Uncharacterized protein</fullName>
    </submittedName>
</protein>
<gene>
    <name evidence="4" type="ORF">EGJ44_22665</name>
    <name evidence="3" type="ORF">N5J11_20315</name>
    <name evidence="2" type="ORF">N7671_00745</name>
    <name evidence="5" type="ORF">NCTC10692_04034</name>
    <name evidence="6" type="ORF">NCTC10860_02440</name>
</gene>
<dbReference type="EMBL" id="JAOEET010000001">
    <property type="protein sequence ID" value="MDH0565817.1"/>
    <property type="molecule type" value="Genomic_DNA"/>
</dbReference>
<evidence type="ECO:0000313" key="6">
    <source>
        <dbReference type="EMBL" id="SUD60112.1"/>
    </source>
</evidence>
<dbReference type="Proteomes" id="UP001159292">
    <property type="component" value="Unassembled WGS sequence"/>
</dbReference>
<keyword evidence="1" id="KW-0175">Coiled coil</keyword>
<dbReference type="RefSeq" id="WP_039964604.1">
    <property type="nucleotide sequence ID" value="NZ_CAJQNA010000058.1"/>
</dbReference>
<proteinExistence type="predicted"/>
<name>A0A061CTI9_ECTOL</name>
<dbReference type="EMBL" id="JAOCJE010000001">
    <property type="protein sequence ID" value="MDH1341488.1"/>
    <property type="molecule type" value="Genomic_DNA"/>
</dbReference>
<accession>A0A379JZ80</accession>